<evidence type="ECO:0000313" key="4">
    <source>
        <dbReference type="Proteomes" id="UP000516437"/>
    </source>
</evidence>
<organism evidence="3 4">
    <name type="scientific">Morella rubra</name>
    <name type="common">Chinese bayberry</name>
    <dbReference type="NCBI Taxonomy" id="262757"/>
    <lineage>
        <taxon>Eukaryota</taxon>
        <taxon>Viridiplantae</taxon>
        <taxon>Streptophyta</taxon>
        <taxon>Embryophyta</taxon>
        <taxon>Tracheophyta</taxon>
        <taxon>Spermatophyta</taxon>
        <taxon>Magnoliopsida</taxon>
        <taxon>eudicotyledons</taxon>
        <taxon>Gunneridae</taxon>
        <taxon>Pentapetalae</taxon>
        <taxon>rosids</taxon>
        <taxon>fabids</taxon>
        <taxon>Fagales</taxon>
        <taxon>Myricaceae</taxon>
        <taxon>Morella</taxon>
    </lineage>
</organism>
<dbReference type="PANTHER" id="PTHR43689">
    <property type="entry name" value="HYDROLASE"/>
    <property type="match status" value="1"/>
</dbReference>
<reference evidence="3 4" key="1">
    <citation type="journal article" date="2019" name="Plant Biotechnol. J.">
        <title>The red bayberry genome and genetic basis of sex determination.</title>
        <authorList>
            <person name="Jia H.M."/>
            <person name="Jia H.J."/>
            <person name="Cai Q.L."/>
            <person name="Wang Y."/>
            <person name="Zhao H.B."/>
            <person name="Yang W.F."/>
            <person name="Wang G.Y."/>
            <person name="Li Y.H."/>
            <person name="Zhan D.L."/>
            <person name="Shen Y.T."/>
            <person name="Niu Q.F."/>
            <person name="Chang L."/>
            <person name="Qiu J."/>
            <person name="Zhao L."/>
            <person name="Xie H.B."/>
            <person name="Fu W.Y."/>
            <person name="Jin J."/>
            <person name="Li X.W."/>
            <person name="Jiao Y."/>
            <person name="Zhou C.C."/>
            <person name="Tu T."/>
            <person name="Chai C.Y."/>
            <person name="Gao J.L."/>
            <person name="Fan L.J."/>
            <person name="van de Weg E."/>
            <person name="Wang J.Y."/>
            <person name="Gao Z.S."/>
        </authorList>
    </citation>
    <scope>NUCLEOTIDE SEQUENCE [LARGE SCALE GENOMIC DNA]</scope>
    <source>
        <tissue evidence="3">Leaves</tissue>
    </source>
</reference>
<dbReference type="OrthoDB" id="284184at2759"/>
<dbReference type="PANTHER" id="PTHR43689:SF14">
    <property type="entry name" value="LYSOPHOSPHOLIPASE BODYGUARD 4-RELATED"/>
    <property type="match status" value="1"/>
</dbReference>
<feature type="domain" description="AB hydrolase-1" evidence="2">
    <location>
        <begin position="207"/>
        <end position="310"/>
    </location>
</feature>
<keyword evidence="4" id="KW-1185">Reference proteome</keyword>
<keyword evidence="1" id="KW-0812">Transmembrane</keyword>
<dbReference type="Gene3D" id="3.40.50.1820">
    <property type="entry name" value="alpha/beta hydrolase"/>
    <property type="match status" value="1"/>
</dbReference>
<sequence>MAPAVFSGKWPTKFSGGLLSLVSFFIFLILDFIDALFCMIYGILDECFEGEASLCFCRKRKELLDDGEDEQSETLYSRKNVFKEISFLGYSSKRGDSKKRGSGLMVNRWSDCGCESCASWMKNGDQKLHVIVREPSKGINNSLGHSLSKARLIWYMAWEALRAGIYLSVRWVHSGGPAGLDYFVARFASWGSVMNLHIRWAKPADNVIFLHGFLCSSSFWTETVFPNLSETIYQNYRLFAVDLLGFGKSPKPRDCSYTLKNHVEAIEKSVICPFGLGSFHLVAHSMGCVVALALAAKYSNSVKSITFVSPPYFPASKEGGSLVALKKLAGKRLWPPLLFASSVMSWYEHLGRCVCFLICRHHRTWEEILKLLTGRRDLHFMIVDLTRHTHQSAWHTMHNVICGGAKVLDGFLVVLVNAGLKICVIHGDRDPVVPIECIATIKMRAPDTEVHIIRNADHASVVLGREKEFALYLGRVWTSVADIASNEECSK</sequence>
<dbReference type="SUPFAM" id="SSF53474">
    <property type="entry name" value="alpha/beta-Hydrolases"/>
    <property type="match status" value="1"/>
</dbReference>
<name>A0A6A1WD81_9ROSI</name>
<dbReference type="Proteomes" id="UP000516437">
    <property type="component" value="Chromosome 2"/>
</dbReference>
<keyword evidence="1" id="KW-1133">Transmembrane helix</keyword>
<evidence type="ECO:0000256" key="1">
    <source>
        <dbReference type="SAM" id="Phobius"/>
    </source>
</evidence>
<dbReference type="InterPro" id="IPR029058">
    <property type="entry name" value="AB_hydrolase_fold"/>
</dbReference>
<proteinExistence type="predicted"/>
<keyword evidence="1" id="KW-0472">Membrane</keyword>
<protein>
    <submittedName>
        <fullName evidence="3">Haloalkane dehalogenase</fullName>
    </submittedName>
</protein>
<evidence type="ECO:0000313" key="3">
    <source>
        <dbReference type="EMBL" id="KAB1223141.1"/>
    </source>
</evidence>
<evidence type="ECO:0000259" key="2">
    <source>
        <dbReference type="Pfam" id="PF00561"/>
    </source>
</evidence>
<dbReference type="InterPro" id="IPR000073">
    <property type="entry name" value="AB_hydrolase_1"/>
</dbReference>
<dbReference type="EMBL" id="RXIC02000020">
    <property type="protein sequence ID" value="KAB1223141.1"/>
    <property type="molecule type" value="Genomic_DNA"/>
</dbReference>
<comment type="caution">
    <text evidence="3">The sequence shown here is derived from an EMBL/GenBank/DDBJ whole genome shotgun (WGS) entry which is preliminary data.</text>
</comment>
<dbReference type="AlphaFoldDB" id="A0A6A1WD81"/>
<feature type="transmembrane region" description="Helical" evidence="1">
    <location>
        <begin position="21"/>
        <end position="44"/>
    </location>
</feature>
<gene>
    <name evidence="3" type="ORF">CJ030_MR2G016442</name>
</gene>
<accession>A0A6A1WD81</accession>
<dbReference type="Pfam" id="PF00561">
    <property type="entry name" value="Abhydrolase_1"/>
    <property type="match status" value="1"/>
</dbReference>